<sequence length="207" mass="23980">MIFRTNSPFTSTAFKQLLIVLICFMAVEANGQQYRNYSVIWRGKEVGFLKATSQAQPQGQFYATDSEMNINMLLTFKIQSNTTNLFSNAQLKEAQVQRFVNKKKKLAATTHFTDNHYELKKDKDDIVKFKSNIPATVTWLYFNEPVQKSEIFSEVFQTFLKFKEIATSVYETTLPDGDIMTYTYRSGILQRVEIESGYGEFVFKLKI</sequence>
<name>A0ABR9WF98_9BACT</name>
<comment type="caution">
    <text evidence="1">The sequence shown here is derived from an EMBL/GenBank/DDBJ whole genome shotgun (WGS) entry which is preliminary data.</text>
</comment>
<dbReference type="RefSeq" id="WP_194121172.1">
    <property type="nucleotide sequence ID" value="NZ_JACYGY010000001.1"/>
</dbReference>
<evidence type="ECO:0000313" key="1">
    <source>
        <dbReference type="EMBL" id="MBE9463011.1"/>
    </source>
</evidence>
<dbReference type="Proteomes" id="UP000634134">
    <property type="component" value="Unassembled WGS sequence"/>
</dbReference>
<dbReference type="Pfam" id="PF19630">
    <property type="entry name" value="DUF6134"/>
    <property type="match status" value="1"/>
</dbReference>
<protein>
    <recommendedName>
        <fullName evidence="3">GLPGLI family protein</fullName>
    </recommendedName>
</protein>
<dbReference type="InterPro" id="IPR045767">
    <property type="entry name" value="DUF6134"/>
</dbReference>
<evidence type="ECO:0000313" key="2">
    <source>
        <dbReference type="Proteomes" id="UP000634134"/>
    </source>
</evidence>
<keyword evidence="2" id="KW-1185">Reference proteome</keyword>
<accession>A0ABR9WF98</accession>
<evidence type="ECO:0008006" key="3">
    <source>
        <dbReference type="Google" id="ProtNLM"/>
    </source>
</evidence>
<reference evidence="2" key="1">
    <citation type="submission" date="2023-07" db="EMBL/GenBank/DDBJ databases">
        <title>Dyadobacter sp. nov 'subterranea' isolated from contaminted grondwater.</title>
        <authorList>
            <person name="Szabo I."/>
            <person name="Al-Omari J."/>
            <person name="Szerdahelyi S.G."/>
            <person name="Rado J."/>
        </authorList>
    </citation>
    <scope>NUCLEOTIDE SEQUENCE [LARGE SCALE GENOMIC DNA]</scope>
    <source>
        <strain evidence="2">UP-52</strain>
    </source>
</reference>
<dbReference type="EMBL" id="JACYGY010000001">
    <property type="protein sequence ID" value="MBE9463011.1"/>
    <property type="molecule type" value="Genomic_DNA"/>
</dbReference>
<organism evidence="1 2">
    <name type="scientific">Dyadobacter subterraneus</name>
    <dbReference type="NCBI Taxonomy" id="2773304"/>
    <lineage>
        <taxon>Bacteria</taxon>
        <taxon>Pseudomonadati</taxon>
        <taxon>Bacteroidota</taxon>
        <taxon>Cytophagia</taxon>
        <taxon>Cytophagales</taxon>
        <taxon>Spirosomataceae</taxon>
        <taxon>Dyadobacter</taxon>
    </lineage>
</organism>
<proteinExistence type="predicted"/>
<gene>
    <name evidence="1" type="ORF">IEE83_14080</name>
</gene>